<protein>
    <recommendedName>
        <fullName evidence="4 11">MICOS complex subunit MIC12</fullName>
    </recommendedName>
    <alternativeName>
        <fullName evidence="10 11">Altered inheritance of mitochondria protein 5, mitochondrial</fullName>
    </alternativeName>
    <alternativeName>
        <fullName evidence="9 11">Found in mitochondrial proteome protein 51</fullName>
    </alternativeName>
</protein>
<evidence type="ECO:0000256" key="11">
    <source>
        <dbReference type="RuleBase" id="RU363010"/>
    </source>
</evidence>
<reference evidence="12" key="1">
    <citation type="journal article" date="2023" name="Mol. Phylogenet. Evol.">
        <title>Genome-scale phylogeny and comparative genomics of the fungal order Sordariales.</title>
        <authorList>
            <person name="Hensen N."/>
            <person name="Bonometti L."/>
            <person name="Westerberg I."/>
            <person name="Brannstrom I.O."/>
            <person name="Guillou S."/>
            <person name="Cros-Aarteil S."/>
            <person name="Calhoun S."/>
            <person name="Haridas S."/>
            <person name="Kuo A."/>
            <person name="Mondo S."/>
            <person name="Pangilinan J."/>
            <person name="Riley R."/>
            <person name="LaButti K."/>
            <person name="Andreopoulos B."/>
            <person name="Lipzen A."/>
            <person name="Chen C."/>
            <person name="Yan M."/>
            <person name="Daum C."/>
            <person name="Ng V."/>
            <person name="Clum A."/>
            <person name="Steindorff A."/>
            <person name="Ohm R.A."/>
            <person name="Martin F."/>
            <person name="Silar P."/>
            <person name="Natvig D.O."/>
            <person name="Lalanne C."/>
            <person name="Gautier V."/>
            <person name="Ament-Velasquez S.L."/>
            <person name="Kruys A."/>
            <person name="Hutchinson M.I."/>
            <person name="Powell A.J."/>
            <person name="Barry K."/>
            <person name="Miller A.N."/>
            <person name="Grigoriev I.V."/>
            <person name="Debuchy R."/>
            <person name="Gladieux P."/>
            <person name="Hiltunen Thoren M."/>
            <person name="Johannesson H."/>
        </authorList>
    </citation>
    <scope>NUCLEOTIDE SEQUENCE</scope>
    <source>
        <strain evidence="12">PSN293</strain>
    </source>
</reference>
<evidence type="ECO:0000313" key="13">
    <source>
        <dbReference type="Proteomes" id="UP001301769"/>
    </source>
</evidence>
<reference evidence="12" key="2">
    <citation type="submission" date="2023-05" db="EMBL/GenBank/DDBJ databases">
        <authorList>
            <consortium name="Lawrence Berkeley National Laboratory"/>
            <person name="Steindorff A."/>
            <person name="Hensen N."/>
            <person name="Bonometti L."/>
            <person name="Westerberg I."/>
            <person name="Brannstrom I.O."/>
            <person name="Guillou S."/>
            <person name="Cros-Aarteil S."/>
            <person name="Calhoun S."/>
            <person name="Haridas S."/>
            <person name="Kuo A."/>
            <person name="Mondo S."/>
            <person name="Pangilinan J."/>
            <person name="Riley R."/>
            <person name="Labutti K."/>
            <person name="Andreopoulos B."/>
            <person name="Lipzen A."/>
            <person name="Chen C."/>
            <person name="Yanf M."/>
            <person name="Daum C."/>
            <person name="Ng V."/>
            <person name="Clum A."/>
            <person name="Ohm R."/>
            <person name="Martin F."/>
            <person name="Silar P."/>
            <person name="Natvig D."/>
            <person name="Lalanne C."/>
            <person name="Gautier V."/>
            <person name="Ament-Velasquez S.L."/>
            <person name="Kruys A."/>
            <person name="Hutchinson M.I."/>
            <person name="Powell A.J."/>
            <person name="Barry K."/>
            <person name="Miller A.N."/>
            <person name="Grigoriev I.V."/>
            <person name="Debuchy R."/>
            <person name="Gladieux P."/>
            <person name="Thoren M.H."/>
            <person name="Johannesson H."/>
        </authorList>
    </citation>
    <scope>NUCLEOTIDE SEQUENCE</scope>
    <source>
        <strain evidence="12">PSN293</strain>
    </source>
</reference>
<evidence type="ECO:0000256" key="10">
    <source>
        <dbReference type="ARBA" id="ARBA00032985"/>
    </source>
</evidence>
<gene>
    <name evidence="12" type="ORF">QBC37DRAFT_410760</name>
</gene>
<evidence type="ECO:0000313" key="12">
    <source>
        <dbReference type="EMBL" id="KAK4219309.1"/>
    </source>
</evidence>
<dbReference type="GO" id="GO:0044284">
    <property type="term" value="C:mitochondrial crista junction"/>
    <property type="evidence" value="ECO:0007669"/>
    <property type="project" value="InterPro"/>
</dbReference>
<evidence type="ECO:0000256" key="9">
    <source>
        <dbReference type="ARBA" id="ARBA00032159"/>
    </source>
</evidence>
<evidence type="ECO:0000256" key="3">
    <source>
        <dbReference type="ARBA" id="ARBA00009188"/>
    </source>
</evidence>
<comment type="subunit">
    <text evidence="11">Component of the mitochondrial contact site and cristae organizing system (MICOS) complex.</text>
</comment>
<organism evidence="12 13">
    <name type="scientific">Rhypophila decipiens</name>
    <dbReference type="NCBI Taxonomy" id="261697"/>
    <lineage>
        <taxon>Eukaryota</taxon>
        <taxon>Fungi</taxon>
        <taxon>Dikarya</taxon>
        <taxon>Ascomycota</taxon>
        <taxon>Pezizomycotina</taxon>
        <taxon>Sordariomycetes</taxon>
        <taxon>Sordariomycetidae</taxon>
        <taxon>Sordariales</taxon>
        <taxon>Naviculisporaceae</taxon>
        <taxon>Rhypophila</taxon>
    </lineage>
</organism>
<keyword evidence="6" id="KW-1133">Transmembrane helix</keyword>
<keyword evidence="8" id="KW-0472">Membrane</keyword>
<keyword evidence="5" id="KW-0812">Transmembrane</keyword>
<evidence type="ECO:0000256" key="4">
    <source>
        <dbReference type="ARBA" id="ARBA00018170"/>
    </source>
</evidence>
<evidence type="ECO:0000256" key="8">
    <source>
        <dbReference type="ARBA" id="ARBA00023136"/>
    </source>
</evidence>
<dbReference type="Pfam" id="PF17050">
    <property type="entry name" value="AIM5"/>
    <property type="match status" value="1"/>
</dbReference>
<keyword evidence="7 11" id="KW-0496">Mitochondrion</keyword>
<comment type="subcellular location">
    <subcellularLocation>
        <location evidence="2">Membrane</location>
    </subcellularLocation>
    <subcellularLocation>
        <location evidence="11">Mitochondrion inner membrane</location>
        <topology evidence="11">Single-pass membrane protein</topology>
    </subcellularLocation>
</comment>
<dbReference type="EMBL" id="MU858049">
    <property type="protein sequence ID" value="KAK4219309.1"/>
    <property type="molecule type" value="Genomic_DNA"/>
</dbReference>
<dbReference type="GO" id="GO:0061617">
    <property type="term" value="C:MICOS complex"/>
    <property type="evidence" value="ECO:0007669"/>
    <property type="project" value="UniProtKB-UniRule"/>
</dbReference>
<name>A0AAN7BD08_9PEZI</name>
<keyword evidence="13" id="KW-1185">Reference proteome</keyword>
<comment type="caution">
    <text evidence="12">The sequence shown here is derived from an EMBL/GenBank/DDBJ whole genome shotgun (WGS) entry which is preliminary data.</text>
</comment>
<dbReference type="Proteomes" id="UP001301769">
    <property type="component" value="Unassembled WGS sequence"/>
</dbReference>
<evidence type="ECO:0000256" key="7">
    <source>
        <dbReference type="ARBA" id="ARBA00023128"/>
    </source>
</evidence>
<comment type="function">
    <text evidence="1 11">Component of the MICOS complex, a large protein complex of the mitochondrial inner membrane that plays crucial roles in the maintenance of crista junctions, inner membrane architecture, and formation of contact sites to the outer membrane.</text>
</comment>
<accession>A0AAN7BD08</accession>
<dbReference type="AlphaFoldDB" id="A0AAN7BD08"/>
<evidence type="ECO:0000256" key="1">
    <source>
        <dbReference type="ARBA" id="ARBA00002689"/>
    </source>
</evidence>
<proteinExistence type="inferred from homology"/>
<evidence type="ECO:0000256" key="5">
    <source>
        <dbReference type="ARBA" id="ARBA00022692"/>
    </source>
</evidence>
<comment type="similarity">
    <text evidence="3 11">Belongs to the MICOS complex subunit Mic12 family.</text>
</comment>
<evidence type="ECO:0000256" key="2">
    <source>
        <dbReference type="ARBA" id="ARBA00004370"/>
    </source>
</evidence>
<sequence length="269" mass="29415">MGFVTGFTGGVTLTLAAAYLALSAHERTRLAQSDILQYQTRVLNNLSQDPSTRRPRLDNQPFPSRAELAAQQRGHLIETAKDKWNSEIESAVRWAQSTDWDSVRENAEDATARLLGIARESAVQTSSDAAGAIRKTSSEAAVAARNATNSAIVSAAETKEDLKTTLLRAKDIAAETAVGTKEESKGLIASAIEKGRHMVGKTKAAVHLAEEKIEARVDAKLLHVSEIEKALNERFEKPKVDPMSRSVEEVLAERYTPIDQRDNTRLRGI</sequence>
<keyword evidence="11" id="KW-0999">Mitochondrion inner membrane</keyword>
<dbReference type="InterPro" id="IPR031463">
    <property type="entry name" value="Mic12"/>
</dbReference>
<evidence type="ECO:0000256" key="6">
    <source>
        <dbReference type="ARBA" id="ARBA00022989"/>
    </source>
</evidence>
<dbReference type="GO" id="GO:0042407">
    <property type="term" value="P:cristae formation"/>
    <property type="evidence" value="ECO:0007669"/>
    <property type="project" value="InterPro"/>
</dbReference>